<evidence type="ECO:0000313" key="2">
    <source>
        <dbReference type="EMBL" id="SVB52383.1"/>
    </source>
</evidence>
<dbReference type="AlphaFoldDB" id="A0A382EQY6"/>
<evidence type="ECO:0000259" key="1">
    <source>
        <dbReference type="Pfam" id="PF01370"/>
    </source>
</evidence>
<dbReference type="Gene3D" id="3.40.50.720">
    <property type="entry name" value="NAD(P)-binding Rossmann-like Domain"/>
    <property type="match status" value="1"/>
</dbReference>
<proteinExistence type="predicted"/>
<dbReference type="InterPro" id="IPR036291">
    <property type="entry name" value="NAD(P)-bd_dom_sf"/>
</dbReference>
<name>A0A382EQY6_9ZZZZ</name>
<dbReference type="SUPFAM" id="SSF51735">
    <property type="entry name" value="NAD(P)-binding Rossmann-fold domains"/>
    <property type="match status" value="1"/>
</dbReference>
<feature type="domain" description="NAD-dependent epimerase/dehydratase" evidence="1">
    <location>
        <begin position="3"/>
        <end position="221"/>
    </location>
</feature>
<sequence length="244" mass="26739">MKALVTGGSGYFGSLLIKKLIDAGWEVGSLDINKVSDLPKNVSFHEQDIRDADGLKRCLVGYNVLFHNVAQVPLAKDRKLFWDVNVEGTRNLCKAAIEIGLNKIVYTSSSAVFGVPNKNPVTENTIPMPMESYGRAKLEGERVFAKYSDQGLNVTIIRPRTILGHGRMGIFQILFEWINKGINIPVLNDGANIYQFVHASDLSSATISASSLLKSETYNIGAAIYGSMRESLEALCEHADTGSR</sequence>
<reference evidence="2" key="1">
    <citation type="submission" date="2018-05" db="EMBL/GenBank/DDBJ databases">
        <authorList>
            <person name="Lanie J.A."/>
            <person name="Ng W.-L."/>
            <person name="Kazmierczak K.M."/>
            <person name="Andrzejewski T.M."/>
            <person name="Davidsen T.M."/>
            <person name="Wayne K.J."/>
            <person name="Tettelin H."/>
            <person name="Glass J.I."/>
            <person name="Rusch D."/>
            <person name="Podicherti R."/>
            <person name="Tsui H.-C.T."/>
            <person name="Winkler M.E."/>
        </authorList>
    </citation>
    <scope>NUCLEOTIDE SEQUENCE</scope>
</reference>
<gene>
    <name evidence="2" type="ORF">METZ01_LOCUS205237</name>
</gene>
<accession>A0A382EQY6</accession>
<dbReference type="EMBL" id="UINC01045523">
    <property type="protein sequence ID" value="SVB52383.1"/>
    <property type="molecule type" value="Genomic_DNA"/>
</dbReference>
<dbReference type="InterPro" id="IPR050177">
    <property type="entry name" value="Lipid_A_modif_metabolic_enz"/>
</dbReference>
<dbReference type="PANTHER" id="PTHR43245">
    <property type="entry name" value="BIFUNCTIONAL POLYMYXIN RESISTANCE PROTEIN ARNA"/>
    <property type="match status" value="1"/>
</dbReference>
<dbReference type="Pfam" id="PF01370">
    <property type="entry name" value="Epimerase"/>
    <property type="match status" value="1"/>
</dbReference>
<organism evidence="2">
    <name type="scientific">marine metagenome</name>
    <dbReference type="NCBI Taxonomy" id="408172"/>
    <lineage>
        <taxon>unclassified sequences</taxon>
        <taxon>metagenomes</taxon>
        <taxon>ecological metagenomes</taxon>
    </lineage>
</organism>
<dbReference type="InterPro" id="IPR001509">
    <property type="entry name" value="Epimerase_deHydtase"/>
</dbReference>
<feature type="non-terminal residue" evidence="2">
    <location>
        <position position="244"/>
    </location>
</feature>
<protein>
    <recommendedName>
        <fullName evidence="1">NAD-dependent epimerase/dehydratase domain-containing protein</fullName>
    </recommendedName>
</protein>